<feature type="compositionally biased region" description="Polar residues" evidence="1">
    <location>
        <begin position="34"/>
        <end position="43"/>
    </location>
</feature>
<organism evidence="2">
    <name type="scientific">viral metagenome</name>
    <dbReference type="NCBI Taxonomy" id="1070528"/>
    <lineage>
        <taxon>unclassified sequences</taxon>
        <taxon>metagenomes</taxon>
        <taxon>organismal metagenomes</taxon>
    </lineage>
</organism>
<feature type="compositionally biased region" description="Low complexity" evidence="1">
    <location>
        <begin position="46"/>
        <end position="59"/>
    </location>
</feature>
<sequence>MPSHLVSLPGARGPATGVPLGSKLNHVSVAAVHGSTTRPSVTASKPVLAASKTPAAAPAHVVSQPKTH</sequence>
<name>A0A6C0CHK3_9ZZZZ</name>
<dbReference type="EMBL" id="MN739420">
    <property type="protein sequence ID" value="QHT03931.1"/>
    <property type="molecule type" value="Genomic_DNA"/>
</dbReference>
<evidence type="ECO:0000256" key="1">
    <source>
        <dbReference type="SAM" id="MobiDB-lite"/>
    </source>
</evidence>
<accession>A0A6C0CHK3</accession>
<evidence type="ECO:0000313" key="2">
    <source>
        <dbReference type="EMBL" id="QHT03931.1"/>
    </source>
</evidence>
<proteinExistence type="predicted"/>
<dbReference type="AlphaFoldDB" id="A0A6C0CHK3"/>
<protein>
    <submittedName>
        <fullName evidence="2">Uncharacterized protein</fullName>
    </submittedName>
</protein>
<reference evidence="2" key="1">
    <citation type="journal article" date="2020" name="Nature">
        <title>Giant virus diversity and host interactions through global metagenomics.</title>
        <authorList>
            <person name="Schulz F."/>
            <person name="Roux S."/>
            <person name="Paez-Espino D."/>
            <person name="Jungbluth S."/>
            <person name="Walsh D.A."/>
            <person name="Denef V.J."/>
            <person name="McMahon K.D."/>
            <person name="Konstantinidis K.T."/>
            <person name="Eloe-Fadrosh E.A."/>
            <person name="Kyrpides N.C."/>
            <person name="Woyke T."/>
        </authorList>
    </citation>
    <scope>NUCLEOTIDE SEQUENCE</scope>
    <source>
        <strain evidence="2">GVMAG-M-3300021137-6</strain>
    </source>
</reference>
<feature type="region of interest" description="Disordered" evidence="1">
    <location>
        <begin position="33"/>
        <end position="68"/>
    </location>
</feature>